<dbReference type="OMA" id="MENCDAA"/>
<dbReference type="SUPFAM" id="SSF47769">
    <property type="entry name" value="SAM/Pointed domain"/>
    <property type="match status" value="1"/>
</dbReference>
<sequence length="304" mass="33592">MSGIDGEEPHSEVHQFMNRAVAMSDMDVQEPLSEVSIDPSRPVNIVDEDDDWVIVKKQRITILIPPLSPAAASPQAGTPIVSSRQVSLPRMSRRNCNAATKKHPKYFSTKKSLEGLGVDASIKKSRTCPSERIVHQDDAKMRGESSRSAAALVVKSEWTKHADHAVEGLSHKATEKATSPLGNMYDPGMPIISSNVTNKVLRARLLQRRVARFGGLRNWLLTCGLGWFVKKMDSEGIGMYQMVSLTMNQLKEMGLIAVGPRRKLIHAIDSVCKPENATNAIKALSRKLEDNSRTCSVELYSGYR</sequence>
<name>M7ZTL0_TRIUA</name>
<dbReference type="CDD" id="cd09487">
    <property type="entry name" value="SAM_superfamily"/>
    <property type="match status" value="1"/>
</dbReference>
<feature type="region of interest" description="Disordered" evidence="2">
    <location>
        <begin position="69"/>
        <end position="89"/>
    </location>
</feature>
<dbReference type="Pfam" id="PF07647">
    <property type="entry name" value="SAM_2"/>
    <property type="match status" value="1"/>
</dbReference>
<proteinExistence type="predicted"/>
<evidence type="ECO:0000256" key="1">
    <source>
        <dbReference type="ARBA" id="ARBA00022737"/>
    </source>
</evidence>
<evidence type="ECO:0000256" key="2">
    <source>
        <dbReference type="SAM" id="MobiDB-lite"/>
    </source>
</evidence>
<dbReference type="AlphaFoldDB" id="M7ZTL0"/>
<dbReference type="Gene3D" id="1.10.150.50">
    <property type="entry name" value="Transcription Factor, Ets-1"/>
    <property type="match status" value="1"/>
</dbReference>
<evidence type="ECO:0000313" key="3">
    <source>
        <dbReference type="EMBL" id="EMS62966.1"/>
    </source>
</evidence>
<gene>
    <name evidence="3" type="ORF">TRIUR3_28140</name>
</gene>
<dbReference type="STRING" id="4572.M7ZTL0"/>
<dbReference type="PANTHER" id="PTHR10627">
    <property type="entry name" value="SCP160"/>
    <property type="match status" value="1"/>
</dbReference>
<dbReference type="EMBL" id="KD075171">
    <property type="protein sequence ID" value="EMS62966.1"/>
    <property type="molecule type" value="Genomic_DNA"/>
</dbReference>
<dbReference type="eggNOG" id="ENOG502RYF9">
    <property type="taxonomic scope" value="Eukaryota"/>
</dbReference>
<reference evidence="3" key="1">
    <citation type="journal article" date="2013" name="Nature">
        <title>Draft genome of the wheat A-genome progenitor Triticum urartu.</title>
        <authorList>
            <person name="Ling H.Q."/>
            <person name="Zhao S."/>
            <person name="Liu D."/>
            <person name="Wang J."/>
            <person name="Sun H."/>
            <person name="Zhang C."/>
            <person name="Fan H."/>
            <person name="Li D."/>
            <person name="Dong L."/>
            <person name="Tao Y."/>
            <person name="Gao C."/>
            <person name="Wu H."/>
            <person name="Li Y."/>
            <person name="Cui Y."/>
            <person name="Guo X."/>
            <person name="Zheng S."/>
            <person name="Wang B."/>
            <person name="Yu K."/>
            <person name="Liang Q."/>
            <person name="Yang W."/>
            <person name="Lou X."/>
            <person name="Chen J."/>
            <person name="Feng M."/>
            <person name="Jian J."/>
            <person name="Zhang X."/>
            <person name="Luo G."/>
            <person name="Jiang Y."/>
            <person name="Liu J."/>
            <person name="Wang Z."/>
            <person name="Sha Y."/>
            <person name="Zhang B."/>
            <person name="Wu H."/>
            <person name="Tang D."/>
            <person name="Shen Q."/>
            <person name="Xue P."/>
            <person name="Zou S."/>
            <person name="Wang X."/>
            <person name="Liu X."/>
            <person name="Wang F."/>
            <person name="Yang Y."/>
            <person name="An X."/>
            <person name="Dong Z."/>
            <person name="Zhang K."/>
            <person name="Zhang X."/>
            <person name="Luo M.C."/>
            <person name="Dvorak J."/>
            <person name="Tong Y."/>
            <person name="Wang J."/>
            <person name="Yang H."/>
            <person name="Li Z."/>
            <person name="Wang D."/>
            <person name="Zhang A."/>
            <person name="Wang J."/>
        </authorList>
    </citation>
    <scope>NUCLEOTIDE SEQUENCE</scope>
</reference>
<dbReference type="InterPro" id="IPR013761">
    <property type="entry name" value="SAM/pointed_sf"/>
</dbReference>
<protein>
    <submittedName>
        <fullName evidence="3">Uncharacterized protein</fullName>
    </submittedName>
</protein>
<accession>M7ZTL0</accession>
<dbReference type="PANTHER" id="PTHR10627:SF68">
    <property type="entry name" value="F26K24.15 PROTEIN-RELATED"/>
    <property type="match status" value="1"/>
</dbReference>
<dbReference type="InterPro" id="IPR001660">
    <property type="entry name" value="SAM"/>
</dbReference>
<keyword evidence="1" id="KW-0677">Repeat</keyword>
<organism evidence="3">
    <name type="scientific">Triticum urartu</name>
    <name type="common">Red wild einkorn</name>
    <name type="synonym">Crithodium urartu</name>
    <dbReference type="NCBI Taxonomy" id="4572"/>
    <lineage>
        <taxon>Eukaryota</taxon>
        <taxon>Viridiplantae</taxon>
        <taxon>Streptophyta</taxon>
        <taxon>Embryophyta</taxon>
        <taxon>Tracheophyta</taxon>
        <taxon>Spermatophyta</taxon>
        <taxon>Magnoliopsida</taxon>
        <taxon>Liliopsida</taxon>
        <taxon>Poales</taxon>
        <taxon>Poaceae</taxon>
        <taxon>BOP clade</taxon>
        <taxon>Pooideae</taxon>
        <taxon>Triticodae</taxon>
        <taxon>Triticeae</taxon>
        <taxon>Triticinae</taxon>
        <taxon>Triticum</taxon>
    </lineage>
</organism>